<comment type="caution">
    <text evidence="2">The sequence shown here is derived from an EMBL/GenBank/DDBJ whole genome shotgun (WGS) entry which is preliminary data.</text>
</comment>
<dbReference type="AlphaFoldDB" id="A0A9X2ENE3"/>
<accession>A0A9X2ENE3</accession>
<evidence type="ECO:0000256" key="1">
    <source>
        <dbReference type="SAM" id="MobiDB-lite"/>
    </source>
</evidence>
<feature type="compositionally biased region" description="Basic and acidic residues" evidence="1">
    <location>
        <begin position="130"/>
        <end position="139"/>
    </location>
</feature>
<feature type="region of interest" description="Disordered" evidence="1">
    <location>
        <begin position="116"/>
        <end position="139"/>
    </location>
</feature>
<evidence type="ECO:0000313" key="2">
    <source>
        <dbReference type="EMBL" id="MCO1334869.1"/>
    </source>
</evidence>
<dbReference type="RefSeq" id="WP_252466559.1">
    <property type="nucleotide sequence ID" value="NZ_JALBWM010000040.1"/>
</dbReference>
<protein>
    <submittedName>
        <fullName evidence="2">AHH domain-containing protein</fullName>
    </submittedName>
</protein>
<name>A0A9X2ENE3_9GAMM</name>
<organism evidence="2 3">
    <name type="scientific">Microbulbifer okhotskensis</name>
    <dbReference type="NCBI Taxonomy" id="2926617"/>
    <lineage>
        <taxon>Bacteria</taxon>
        <taxon>Pseudomonadati</taxon>
        <taxon>Pseudomonadota</taxon>
        <taxon>Gammaproteobacteria</taxon>
        <taxon>Cellvibrionales</taxon>
        <taxon>Microbulbiferaceae</taxon>
        <taxon>Microbulbifer</taxon>
    </lineage>
</organism>
<keyword evidence="3" id="KW-1185">Reference proteome</keyword>
<sequence>MEIEYKNGNRVTLFPHEMTPLEAAIAGFESKAKKYYQKKSLPKPETEEDRIKREQDLDAALEHLKSERRKISIFAQIQSGLEEYQAKGRKQAEEDPLEMLKEKHHPTTVLAQNMRADGRPQPSNRHSPHHIVEGRGKHPRTADTRLNLHLYGIRINDPDNGVWLPRTKSDKGHWSMPSAPAHSEIHTFNYESWVSFLIGSIEDEFMIRAALLRIRSLLRDGKQPQKVTEKKDVNWRPSP</sequence>
<gene>
    <name evidence="2" type="ORF">MO867_11010</name>
</gene>
<proteinExistence type="predicted"/>
<reference evidence="2" key="1">
    <citation type="journal article" date="2022" name="Arch. Microbiol.">
        <title>Microbulbifer okhotskensis sp. nov., isolated from a deep bottom sediment of the Okhotsk Sea.</title>
        <authorList>
            <person name="Romanenko L."/>
            <person name="Kurilenko V."/>
            <person name="Otstavnykh N."/>
            <person name="Velansky P."/>
            <person name="Isaeva M."/>
            <person name="Mikhailov V."/>
        </authorList>
    </citation>
    <scope>NUCLEOTIDE SEQUENCE</scope>
    <source>
        <strain evidence="2">OS29</strain>
    </source>
</reference>
<dbReference type="EMBL" id="JALBWM010000040">
    <property type="protein sequence ID" value="MCO1334869.1"/>
    <property type="molecule type" value="Genomic_DNA"/>
</dbReference>
<evidence type="ECO:0000313" key="3">
    <source>
        <dbReference type="Proteomes" id="UP001139028"/>
    </source>
</evidence>
<dbReference type="Proteomes" id="UP001139028">
    <property type="component" value="Unassembled WGS sequence"/>
</dbReference>
<dbReference type="Pfam" id="PF14412">
    <property type="entry name" value="AHH"/>
    <property type="match status" value="1"/>
</dbReference>
<dbReference type="InterPro" id="IPR032871">
    <property type="entry name" value="AHH_dom_containing"/>
</dbReference>